<evidence type="ECO:0000256" key="10">
    <source>
        <dbReference type="PROSITE-ProRule" id="PRU00504"/>
    </source>
</evidence>
<dbReference type="CDD" id="cd16587">
    <property type="entry name" value="RING-HC_TRIM32_C-VII"/>
    <property type="match status" value="1"/>
</dbReference>
<dbReference type="Pfam" id="PF01436">
    <property type="entry name" value="NHL"/>
    <property type="match status" value="3"/>
</dbReference>
<feature type="compositionally biased region" description="Basic and acidic residues" evidence="11">
    <location>
        <begin position="764"/>
        <end position="786"/>
    </location>
</feature>
<feature type="compositionally biased region" description="Basic and acidic residues" evidence="11">
    <location>
        <begin position="1092"/>
        <end position="1105"/>
    </location>
</feature>
<dbReference type="InterPro" id="IPR001841">
    <property type="entry name" value="Znf_RING"/>
</dbReference>
<feature type="compositionally biased region" description="Basic and acidic residues" evidence="11">
    <location>
        <begin position="1751"/>
        <end position="1762"/>
    </location>
</feature>
<evidence type="ECO:0000256" key="9">
    <source>
        <dbReference type="PROSITE-ProRule" id="PRU00024"/>
    </source>
</evidence>
<dbReference type="EC" id="2.3.2.27" evidence="3"/>
<dbReference type="Pfam" id="PF13445">
    <property type="entry name" value="zf-RING_UBOX"/>
    <property type="match status" value="1"/>
</dbReference>
<feature type="repeat" description="NHL" evidence="10">
    <location>
        <begin position="541"/>
        <end position="576"/>
    </location>
</feature>
<feature type="compositionally biased region" description="Polar residues" evidence="11">
    <location>
        <begin position="2778"/>
        <end position="2789"/>
    </location>
</feature>
<feature type="compositionally biased region" description="Low complexity" evidence="11">
    <location>
        <begin position="2659"/>
        <end position="2675"/>
    </location>
</feature>
<reference evidence="14 15" key="1">
    <citation type="submission" date="2021-06" db="EMBL/GenBank/DDBJ databases">
        <authorList>
            <person name="Palmer J.M."/>
        </authorList>
    </citation>
    <scope>NUCLEOTIDE SEQUENCE [LARGE SCALE GENOMIC DNA]</scope>
    <source>
        <strain evidence="14 15">AS_MEX2019</strain>
        <tissue evidence="14">Muscle</tissue>
    </source>
</reference>
<evidence type="ECO:0000256" key="6">
    <source>
        <dbReference type="ARBA" id="ARBA00022737"/>
    </source>
</evidence>
<evidence type="ECO:0000256" key="2">
    <source>
        <dbReference type="ARBA" id="ARBA00008518"/>
    </source>
</evidence>
<feature type="compositionally biased region" description="Polar residues" evidence="11">
    <location>
        <begin position="2154"/>
        <end position="2165"/>
    </location>
</feature>
<feature type="compositionally biased region" description="Polar residues" evidence="11">
    <location>
        <begin position="1497"/>
        <end position="1510"/>
    </location>
</feature>
<dbReference type="CDD" id="cd14961">
    <property type="entry name" value="NHL_TRIM32_like"/>
    <property type="match status" value="1"/>
</dbReference>
<feature type="compositionally biased region" description="Basic and acidic residues" evidence="11">
    <location>
        <begin position="1892"/>
        <end position="1909"/>
    </location>
</feature>
<evidence type="ECO:0000256" key="1">
    <source>
        <dbReference type="ARBA" id="ARBA00000900"/>
    </source>
</evidence>
<evidence type="ECO:0000256" key="3">
    <source>
        <dbReference type="ARBA" id="ARBA00012483"/>
    </source>
</evidence>
<feature type="region of interest" description="Disordered" evidence="11">
    <location>
        <begin position="2364"/>
        <end position="2397"/>
    </location>
</feature>
<comment type="catalytic activity">
    <reaction evidence="1">
        <text>S-ubiquitinyl-[E2 ubiquitin-conjugating enzyme]-L-cysteine + [acceptor protein]-L-lysine = [E2 ubiquitin-conjugating enzyme]-L-cysteine + N(6)-ubiquitinyl-[acceptor protein]-L-lysine.</text>
        <dbReference type="EC" id="2.3.2.27"/>
    </reaction>
</comment>
<feature type="compositionally biased region" description="Polar residues" evidence="11">
    <location>
        <begin position="2040"/>
        <end position="2061"/>
    </location>
</feature>
<feature type="compositionally biased region" description="Basic and acidic residues" evidence="11">
    <location>
        <begin position="2141"/>
        <end position="2152"/>
    </location>
</feature>
<feature type="compositionally biased region" description="Polar residues" evidence="11">
    <location>
        <begin position="1820"/>
        <end position="1830"/>
    </location>
</feature>
<evidence type="ECO:0000256" key="7">
    <source>
        <dbReference type="ARBA" id="ARBA00022771"/>
    </source>
</evidence>
<feature type="compositionally biased region" description="Basic and acidic residues" evidence="11">
    <location>
        <begin position="1699"/>
        <end position="1711"/>
    </location>
</feature>
<feature type="compositionally biased region" description="Low complexity" evidence="11">
    <location>
        <begin position="1687"/>
        <end position="1697"/>
    </location>
</feature>
<evidence type="ECO:0000256" key="5">
    <source>
        <dbReference type="ARBA" id="ARBA00022723"/>
    </source>
</evidence>
<proteinExistence type="inferred from homology"/>
<feature type="region of interest" description="Disordered" evidence="11">
    <location>
        <begin position="2721"/>
        <end position="2810"/>
    </location>
</feature>
<dbReference type="Gene3D" id="3.30.160.60">
    <property type="entry name" value="Classic Zinc Finger"/>
    <property type="match status" value="1"/>
</dbReference>
<feature type="compositionally biased region" description="Polar residues" evidence="11">
    <location>
        <begin position="2176"/>
        <end position="2226"/>
    </location>
</feature>
<dbReference type="SUPFAM" id="SSF57850">
    <property type="entry name" value="RING/U-box"/>
    <property type="match status" value="1"/>
</dbReference>
<evidence type="ECO:0000313" key="15">
    <source>
        <dbReference type="Proteomes" id="UP001469553"/>
    </source>
</evidence>
<feature type="compositionally biased region" description="Gly residues" evidence="11">
    <location>
        <begin position="1666"/>
        <end position="1678"/>
    </location>
</feature>
<feature type="repeat" description="NHL" evidence="10">
    <location>
        <begin position="690"/>
        <end position="723"/>
    </location>
</feature>
<keyword evidence="7 9" id="KW-0863">Zinc-finger</keyword>
<feature type="compositionally biased region" description="Basic and acidic residues" evidence="11">
    <location>
        <begin position="2749"/>
        <end position="2767"/>
    </location>
</feature>
<feature type="compositionally biased region" description="Polar residues" evidence="11">
    <location>
        <begin position="1266"/>
        <end position="1282"/>
    </location>
</feature>
<dbReference type="InterPro" id="IPR027370">
    <property type="entry name" value="Znf-RING_euk"/>
</dbReference>
<feature type="repeat" description="NHL" evidence="10">
    <location>
        <begin position="436"/>
        <end position="479"/>
    </location>
</feature>
<dbReference type="SUPFAM" id="SSF101898">
    <property type="entry name" value="NHL repeat"/>
    <property type="match status" value="1"/>
</dbReference>
<feature type="compositionally biased region" description="Basic and acidic residues" evidence="11">
    <location>
        <begin position="1594"/>
        <end position="1608"/>
    </location>
</feature>
<dbReference type="PROSITE" id="PS50089">
    <property type="entry name" value="ZF_RING_2"/>
    <property type="match status" value="1"/>
</dbReference>
<feature type="region of interest" description="Disordered" evidence="11">
    <location>
        <begin position="2605"/>
        <end position="2682"/>
    </location>
</feature>
<feature type="compositionally biased region" description="Basic and acidic residues" evidence="11">
    <location>
        <begin position="2016"/>
        <end position="2025"/>
    </location>
</feature>
<dbReference type="EMBL" id="JAHRIP010009652">
    <property type="protein sequence ID" value="MEQ2282892.1"/>
    <property type="molecule type" value="Genomic_DNA"/>
</dbReference>
<dbReference type="InterPro" id="IPR017907">
    <property type="entry name" value="Znf_RING_CS"/>
</dbReference>
<dbReference type="SUPFAM" id="SSF57845">
    <property type="entry name" value="B-box zinc-binding domain"/>
    <property type="match status" value="1"/>
</dbReference>
<dbReference type="InterPro" id="IPR000315">
    <property type="entry name" value="Znf_B-box"/>
</dbReference>
<feature type="region of interest" description="Disordered" evidence="11">
    <location>
        <begin position="1328"/>
        <end position="1480"/>
    </location>
</feature>
<keyword evidence="6" id="KW-0677">Repeat</keyword>
<dbReference type="PROSITE" id="PS50119">
    <property type="entry name" value="ZF_BBOX"/>
    <property type="match status" value="1"/>
</dbReference>
<feature type="compositionally biased region" description="Low complexity" evidence="11">
    <location>
        <begin position="1252"/>
        <end position="1265"/>
    </location>
</feature>
<feature type="region of interest" description="Disordered" evidence="11">
    <location>
        <begin position="1007"/>
        <end position="1285"/>
    </location>
</feature>
<organism evidence="14 15">
    <name type="scientific">Ameca splendens</name>
    <dbReference type="NCBI Taxonomy" id="208324"/>
    <lineage>
        <taxon>Eukaryota</taxon>
        <taxon>Metazoa</taxon>
        <taxon>Chordata</taxon>
        <taxon>Craniata</taxon>
        <taxon>Vertebrata</taxon>
        <taxon>Euteleostomi</taxon>
        <taxon>Actinopterygii</taxon>
        <taxon>Neopterygii</taxon>
        <taxon>Teleostei</taxon>
        <taxon>Neoteleostei</taxon>
        <taxon>Acanthomorphata</taxon>
        <taxon>Ovalentaria</taxon>
        <taxon>Atherinomorphae</taxon>
        <taxon>Cyprinodontiformes</taxon>
        <taxon>Goodeidae</taxon>
        <taxon>Ameca</taxon>
    </lineage>
</organism>
<evidence type="ECO:0000256" key="8">
    <source>
        <dbReference type="ARBA" id="ARBA00022833"/>
    </source>
</evidence>
<keyword evidence="15" id="KW-1185">Reference proteome</keyword>
<feature type="compositionally biased region" description="Polar residues" evidence="11">
    <location>
        <begin position="1396"/>
        <end position="1413"/>
    </location>
</feature>
<dbReference type="Proteomes" id="UP001469553">
    <property type="component" value="Unassembled WGS sequence"/>
</dbReference>
<dbReference type="InterPro" id="IPR009738">
    <property type="entry name" value="BAT2_N"/>
</dbReference>
<keyword evidence="5" id="KW-0479">Metal-binding</keyword>
<feature type="repeat" description="NHL" evidence="10">
    <location>
        <begin position="639"/>
        <end position="682"/>
    </location>
</feature>
<feature type="compositionally biased region" description="Basic and acidic residues" evidence="11">
    <location>
        <begin position="1424"/>
        <end position="1436"/>
    </location>
</feature>
<comment type="caution">
    <text evidence="14">The sequence shown here is derived from an EMBL/GenBank/DDBJ whole genome shotgun (WGS) entry which is preliminary data.</text>
</comment>
<name>A0ABV0XN97_9TELE</name>
<keyword evidence="4" id="KW-0597">Phosphoprotein</keyword>
<feature type="compositionally biased region" description="Low complexity" evidence="11">
    <location>
        <begin position="2384"/>
        <end position="2397"/>
    </location>
</feature>
<dbReference type="InterPro" id="IPR033184">
    <property type="entry name" value="PRRC2"/>
</dbReference>
<dbReference type="Gene3D" id="2.120.10.30">
    <property type="entry name" value="TolB, C-terminal domain"/>
    <property type="match status" value="2"/>
</dbReference>
<feature type="compositionally biased region" description="Basic and acidic residues" evidence="11">
    <location>
        <begin position="2251"/>
        <end position="2266"/>
    </location>
</feature>
<evidence type="ECO:0000256" key="11">
    <source>
        <dbReference type="SAM" id="MobiDB-lite"/>
    </source>
</evidence>
<feature type="repeat" description="NHL" evidence="10">
    <location>
        <begin position="492"/>
        <end position="535"/>
    </location>
</feature>
<evidence type="ECO:0000256" key="4">
    <source>
        <dbReference type="ARBA" id="ARBA00022553"/>
    </source>
</evidence>
<accession>A0ABV0XN97</accession>
<dbReference type="PROSITE" id="PS51125">
    <property type="entry name" value="NHL"/>
    <property type="match status" value="5"/>
</dbReference>
<feature type="compositionally biased region" description="Polar residues" evidence="11">
    <location>
        <begin position="1763"/>
        <end position="1774"/>
    </location>
</feature>
<feature type="domain" description="RING-type" evidence="12">
    <location>
        <begin position="71"/>
        <end position="116"/>
    </location>
</feature>
<feature type="domain" description="B box-type" evidence="13">
    <location>
        <begin position="147"/>
        <end position="190"/>
    </location>
</feature>
<dbReference type="Pfam" id="PF07001">
    <property type="entry name" value="BAT2_N"/>
    <property type="match status" value="1"/>
</dbReference>
<feature type="region of interest" description="Disordered" evidence="11">
    <location>
        <begin position="760"/>
        <end position="876"/>
    </location>
</feature>
<dbReference type="InterPro" id="IPR013083">
    <property type="entry name" value="Znf_RING/FYVE/PHD"/>
</dbReference>
<dbReference type="PANTHER" id="PTHR14038">
    <property type="entry name" value="BAT2 HLA-B-ASSOCIATED TRANSCRIPT 2"/>
    <property type="match status" value="1"/>
</dbReference>
<feature type="compositionally biased region" description="Basic and acidic residues" evidence="11">
    <location>
        <begin position="2077"/>
        <end position="2095"/>
    </location>
</feature>
<feature type="compositionally biased region" description="Basic and acidic residues" evidence="11">
    <location>
        <begin position="1124"/>
        <end position="1191"/>
    </location>
</feature>
<dbReference type="SMART" id="SM00184">
    <property type="entry name" value="RING"/>
    <property type="match status" value="1"/>
</dbReference>
<feature type="compositionally biased region" description="Low complexity" evidence="11">
    <location>
        <begin position="836"/>
        <end position="862"/>
    </location>
</feature>
<dbReference type="InterPro" id="IPR001258">
    <property type="entry name" value="NHL_repeat"/>
</dbReference>
<feature type="compositionally biased region" description="Basic and acidic residues" evidence="11">
    <location>
        <begin position="1215"/>
        <end position="1225"/>
    </location>
</feature>
<evidence type="ECO:0000259" key="12">
    <source>
        <dbReference type="PROSITE" id="PS50089"/>
    </source>
</evidence>
<evidence type="ECO:0000259" key="13">
    <source>
        <dbReference type="PROSITE" id="PS50119"/>
    </source>
</evidence>
<dbReference type="SMART" id="SM00336">
    <property type="entry name" value="BBOX"/>
    <property type="match status" value="1"/>
</dbReference>
<gene>
    <name evidence="14" type="ORF">AMECASPLE_005427</name>
</gene>
<feature type="compositionally biased region" description="Basic and acidic residues" evidence="11">
    <location>
        <begin position="1451"/>
        <end position="1466"/>
    </location>
</feature>
<feature type="region of interest" description="Disordered" evidence="11">
    <location>
        <begin position="960"/>
        <end position="993"/>
    </location>
</feature>
<feature type="compositionally biased region" description="Basic and acidic residues" evidence="11">
    <location>
        <begin position="1527"/>
        <end position="1565"/>
    </location>
</feature>
<sequence>MMAVGRSQPEITTATALRGRSHQHCSCNSGCSSLHTFLPLNYQTLEEREKIIMAAACSPLDPDLMREVLECPICLETYNQDQLRPKLLQCGHTVCRLCLEKLLASTINGVRCPFCSKVSRMSSISQLADNLTVLKIIDCTLTCSAAAAALMCKSCGNRLPRQFCYDCTTVLCEVCKGEGHLHEGHSVQPIKMAAEQRRKELSGRLAALRDVMGNIQKKKTALENISKSLRQKYRVVQQEYSTAELHLQEELSRSRKTFTASLGEVEKLNAQVLEEQTYLLNLAEVKVVSRCDYLTVRVRQSDIALLKDDGAGSDDEELDLRSSLPTKFQLQEPTLARAEHSKPIEVGRLTTNTYIVNTDDEKGGLETVLDFNAEDAPLGATGGPVMVPVDLYRDVDMVSTVEEAVCGSPGSFKSKSMDAGGGSAGASSRPPVCQFLKKMGCKGALPGMFNLPVSICVSPQGDILVADRGNCRVQIFNRKGVPREIRRNASIDNFVLSFFGADLPNLIPLSIAVTPQGLIGVTDNYDNSVKVYTVDGHYVACHKNQLIKPWGITAMPSGQFVVSDVEGGKLWCLAVDRNVGVVSYNRLCSAVRPKFVTCDAAGIVYFTQGLALNFEKRQNEPHLEGGFSIGSVGTDGQLGKQLSHFFSETEDFRCITGMCVDANGDLLVTDSGRKEILQFPKEGGFNILIQEGLTCPVGVATTQKGQLLVLDCWDHCVKVFTPLTQTKRPAQNTNTGGPKQWAQLNGKAVEQDGSRALNRLQPFSHEEFPTLKAAGEQDRAGKERSGFDPSYGPGPSLRPQNVTSWREGGGRNLQPSSLTLSLPADPEGKITALGETGSPPASSHPPSATGTTSSSVVTAPSPSLDPKEPSLRPAQPVRRPAVPAALQYQLHHTSTAVYHDMLPAFMCAKETRETTAPDNATTTVATPARFDSKPTFRPSYAKPELVNGDVRRENRFVRAPPRLSSQPIRRPVDRPARPAIINPEDLKDLDELDNDCEDGWAGLHEEVDYSEKLKFSDDEEDRSASDKNKIWAEWEREKESQRDCQSSLSSGEAPYSQEGAEENYSCQYVHHEPPRKPIGRYLSADSQAQQKTHSEPPTDSDDHQRSQSQAPARAKYVSPEVSEAVERARRRREEEERRAREERLAACAEKLKKLDEKFGKSERPASKTEDIAKEVDGKEVTLSPTREHSKGQSENWQYGTKEGSECLPVNSFGHSYREEHHRSSDDDGPEPSSPSEDYGGRQASKPVPPRFQKQLQQQEQAPKMQHWQQPGHPSSSSHTQRSYYPPHVLGFDPRWMMMPPFMDPRMTQVRSPVDYYPGSIQSSGMVKPIVHQDHPNSPISDEGCHSNLHQERRAPSTEPYPVWNQDGYPLRSFTPPYQRQHETSDSDLSGDRGNIVPSQRDSFEDGTNQSLTHNNDDLPQNAYHCRDSNKERKHYDAGLPTTAPNLNQKSEGPKQDPRDKHLKDGLDSYETLDGSKDNWKMDGGGFSSLSHWSEASSTNSVNQASENTGRTLIRRTGPIKKPVLKALKLEDKENEKPKPEPEEKPVPYRLEKEVLTNVYDLKKDNQPTSNRRPASPVVEKQPEERQRHSPALSKTDRPPGTHSDDFSKETTLSSGRSQLLREGQENNREPQAPRRNNWIFIDEEQAFSSVRGGGRGRSRGFREFGSRGGTRGGRGGDNLRGAYNNNSGGAQRSARGRGPTRDILKVEEFQRGKPRRRNVSETLSEASEYEELPKRRRQKGTENGEGYTESGEVRKADRDSWRSNKVYTDDQTASDNREKGRMGRGFGGRVLPPRLNTTGSYNRGFGGSRDISSWRGRGPQFSSNSSSMQENGHGPGAEVTYSRRPPVECEALKYTSKFSGSFTENGREDREGEYYFENDNPDRQMLRRRRPPRQDKPPRFRRLRQEREPGSNQWTSDEYVNGDFANSWPTRSKGSGEDHWPSGHFSGRTSQHGQTEEWETGSDNSDFGDWKGKQGGSGNMAVQGQVDIPSDSGHSEPGSGEKRELSKRSFSSQRPLVERQNRKGEPSLLEPSKMVRTPEKPSTSSSNRSDSWQNGGTSCKSRNPDESGPIYSLEPPPEERETCELTGKKLDKEMKPGPVKTDFAEPLTQYDLSSYPIDTDAGGQNVDPEGYQDALSKKQRRPQEDERRRKEQGATVQVKNRTATSKIPPRFIKKQGSMSLEQTEEAISSPNNLGTEIWETNSSALSVQSSGGDSWTKQVSYTGSEPNSEDSDAGPEQSKEQHKPGPIGNERSLKNRKGSEGVDRLEGGPITPVNGVDLHVDSVLPVPPIEFGVSAKDSDFSLPPGSTPVPVSNPVNKLQDTLSTDTSLNQNIPMLRSNHLQPGISLNTIFPTADLTLKMESARKAWENSQSLPEQGSPGGGASGAQPPCSAGSSTGVSYSSFGVSMPPMPVASVAPSMSMQGNPIPPLYMDGHVFQSQPRLVPPTMTQQQTYPQAAAAQQIPISLHTSLQAQLGLRGGLPVSQSQEMFNSMPPFRSQVYMHPNLSQPNPMVLSGGTPLKGPYSAFPGMQPSDMVKPQSGSHYQTMNGNQQLVYDSQMNQGPGMGSSQLMDSQLIQVTMPLPGSQLRYGSAQQHLILPQSIQLPQGQNLSVGGPRRMLPPGSQAAVLTGSRESSQMEMKGFQFSEKPNHSPGLSGGSYRPGSASPSGKPSCPSGPVGPLPTLFTQQVSPAQGSMVMHMRPPTTGPFPSPIQRPVMQVNKPVIIRSPPYPNPGRDPSHSTPPSVPEPPVKGPEDGMKSKALREMRKALGEGKSPPGGMTSKLQEPLPSTGQAKPARTGAIKPQAVKVEGGKA</sequence>
<dbReference type="PROSITE" id="PS00518">
    <property type="entry name" value="ZF_RING_1"/>
    <property type="match status" value="1"/>
</dbReference>
<keyword evidence="8" id="KW-0862">Zinc</keyword>
<feature type="region of interest" description="Disordered" evidence="11">
    <location>
        <begin position="1497"/>
        <end position="2276"/>
    </location>
</feature>
<comment type="similarity">
    <text evidence="2">Belongs to the TRIM/RBCC family.</text>
</comment>
<dbReference type="Gene3D" id="3.30.40.10">
    <property type="entry name" value="Zinc/RING finger domain, C3HC4 (zinc finger)"/>
    <property type="match status" value="1"/>
</dbReference>
<dbReference type="InterPro" id="IPR011042">
    <property type="entry name" value="6-blade_b-propeller_TolB-like"/>
</dbReference>
<feature type="compositionally biased region" description="Basic and acidic residues" evidence="11">
    <location>
        <begin position="1342"/>
        <end position="1355"/>
    </location>
</feature>
<evidence type="ECO:0000313" key="14">
    <source>
        <dbReference type="EMBL" id="MEQ2282892.1"/>
    </source>
</evidence>
<protein>
    <recommendedName>
        <fullName evidence="3">RING-type E3 ubiquitin transferase</fullName>
        <ecNumber evidence="3">2.3.2.27</ecNumber>
    </recommendedName>
</protein>
<feature type="compositionally biased region" description="Basic and acidic residues" evidence="11">
    <location>
        <begin position="1007"/>
        <end position="1042"/>
    </location>
</feature>
<dbReference type="PANTHER" id="PTHR14038:SF4">
    <property type="entry name" value="PROTEIN PRRC2B"/>
    <property type="match status" value="1"/>
</dbReference>
<feature type="compositionally biased region" description="Basic and acidic residues" evidence="11">
    <location>
        <begin position="1622"/>
        <end position="1632"/>
    </location>
</feature>